<feature type="compositionally biased region" description="Gly residues" evidence="1">
    <location>
        <begin position="102"/>
        <end position="111"/>
    </location>
</feature>
<dbReference type="EMBL" id="VSRR010062538">
    <property type="protein sequence ID" value="MPC83440.1"/>
    <property type="molecule type" value="Genomic_DNA"/>
</dbReference>
<proteinExistence type="predicted"/>
<sequence>MFPCTVPQADEELFRLNIAAKRQRKGTAQRGGDSKALKSPQRPQKQTSPGKGRGGGGGGIHHQMSDDSNDEDTTTTTTTITTTTTTTPQSTPKKEEKEELAAGGGGGGGDDGSNPPQGVPSSAASPAAPTAGRKRPRPSCQYGANCYRYGRAGVAPGISDST</sequence>
<dbReference type="Proteomes" id="UP000324222">
    <property type="component" value="Unassembled WGS sequence"/>
</dbReference>
<evidence type="ECO:0000313" key="2">
    <source>
        <dbReference type="EMBL" id="MPC83440.1"/>
    </source>
</evidence>
<accession>A0A5B7IG85</accession>
<feature type="region of interest" description="Disordered" evidence="1">
    <location>
        <begin position="20"/>
        <end position="141"/>
    </location>
</feature>
<keyword evidence="3" id="KW-1185">Reference proteome</keyword>
<feature type="compositionally biased region" description="Low complexity" evidence="1">
    <location>
        <begin position="120"/>
        <end position="129"/>
    </location>
</feature>
<protein>
    <submittedName>
        <fullName evidence="2">Uncharacterized protein</fullName>
    </submittedName>
</protein>
<gene>
    <name evidence="2" type="ORF">E2C01_078150</name>
</gene>
<organism evidence="2 3">
    <name type="scientific">Portunus trituberculatus</name>
    <name type="common">Swimming crab</name>
    <name type="synonym">Neptunus trituberculatus</name>
    <dbReference type="NCBI Taxonomy" id="210409"/>
    <lineage>
        <taxon>Eukaryota</taxon>
        <taxon>Metazoa</taxon>
        <taxon>Ecdysozoa</taxon>
        <taxon>Arthropoda</taxon>
        <taxon>Crustacea</taxon>
        <taxon>Multicrustacea</taxon>
        <taxon>Malacostraca</taxon>
        <taxon>Eumalacostraca</taxon>
        <taxon>Eucarida</taxon>
        <taxon>Decapoda</taxon>
        <taxon>Pleocyemata</taxon>
        <taxon>Brachyura</taxon>
        <taxon>Eubrachyura</taxon>
        <taxon>Portunoidea</taxon>
        <taxon>Portunidae</taxon>
        <taxon>Portuninae</taxon>
        <taxon>Portunus</taxon>
    </lineage>
</organism>
<evidence type="ECO:0000313" key="3">
    <source>
        <dbReference type="Proteomes" id="UP000324222"/>
    </source>
</evidence>
<feature type="compositionally biased region" description="Gly residues" evidence="1">
    <location>
        <begin position="51"/>
        <end position="60"/>
    </location>
</feature>
<name>A0A5B7IG85_PORTR</name>
<feature type="compositionally biased region" description="Low complexity" evidence="1">
    <location>
        <begin position="74"/>
        <end position="87"/>
    </location>
</feature>
<dbReference type="AlphaFoldDB" id="A0A5B7IG85"/>
<reference evidence="2 3" key="1">
    <citation type="submission" date="2019-05" db="EMBL/GenBank/DDBJ databases">
        <title>Another draft genome of Portunus trituberculatus and its Hox gene families provides insights of decapod evolution.</title>
        <authorList>
            <person name="Jeong J.-H."/>
            <person name="Song I."/>
            <person name="Kim S."/>
            <person name="Choi T."/>
            <person name="Kim D."/>
            <person name="Ryu S."/>
            <person name="Kim W."/>
        </authorList>
    </citation>
    <scope>NUCLEOTIDE SEQUENCE [LARGE SCALE GENOMIC DNA]</scope>
    <source>
        <tissue evidence="2">Muscle</tissue>
    </source>
</reference>
<comment type="caution">
    <text evidence="2">The sequence shown here is derived from an EMBL/GenBank/DDBJ whole genome shotgun (WGS) entry which is preliminary data.</text>
</comment>
<dbReference type="OrthoDB" id="10256774at2759"/>
<evidence type="ECO:0000256" key="1">
    <source>
        <dbReference type="SAM" id="MobiDB-lite"/>
    </source>
</evidence>